<evidence type="ECO:0000313" key="1">
    <source>
        <dbReference type="EMBL" id="KAK7351856.1"/>
    </source>
</evidence>
<dbReference type="PANTHER" id="PTHR33070">
    <property type="entry name" value="OS06G0725500 PROTEIN"/>
    <property type="match status" value="1"/>
</dbReference>
<protein>
    <submittedName>
        <fullName evidence="1">Uncharacterized protein</fullName>
    </submittedName>
</protein>
<dbReference type="Pfam" id="PF03087">
    <property type="entry name" value="BPS1"/>
    <property type="match status" value="2"/>
</dbReference>
<dbReference type="GO" id="GO:0048364">
    <property type="term" value="P:root development"/>
    <property type="evidence" value="ECO:0007669"/>
    <property type="project" value="InterPro"/>
</dbReference>
<accession>A0AAN9MC35</accession>
<dbReference type="GO" id="GO:0048367">
    <property type="term" value="P:shoot system development"/>
    <property type="evidence" value="ECO:0007669"/>
    <property type="project" value="InterPro"/>
</dbReference>
<evidence type="ECO:0000313" key="2">
    <source>
        <dbReference type="Proteomes" id="UP001367508"/>
    </source>
</evidence>
<keyword evidence="2" id="KW-1185">Reference proteome</keyword>
<dbReference type="AlphaFoldDB" id="A0AAN9MC35"/>
<sequence>MVVTETDTKSYLHTRCYSLLSAPHSLLSQYEEYLERLKDREAVSSTSSSLLSHKLNGLLDIHDCTHKLLQLPIKQQALARECSDKCVDDLLEGSLRRDDQTEFIAEGGKYLASRKKLSNAIRKMLGNLKAMKSEFVVFPSNKDHDTLSLTIQACDSQESNTNEFEKVDAALLSFLSHKPSSIIDNFTSYLENLEMCIQDLEIGVKHLSRKLIRTRVSLLNIYNH</sequence>
<dbReference type="Proteomes" id="UP001367508">
    <property type="component" value="Unassembled WGS sequence"/>
</dbReference>
<dbReference type="EMBL" id="JAYMYQ010000002">
    <property type="protein sequence ID" value="KAK7351856.1"/>
    <property type="molecule type" value="Genomic_DNA"/>
</dbReference>
<proteinExistence type="predicted"/>
<comment type="caution">
    <text evidence="1">The sequence shown here is derived from an EMBL/GenBank/DDBJ whole genome shotgun (WGS) entry which is preliminary data.</text>
</comment>
<gene>
    <name evidence="1" type="ORF">VNO77_11599</name>
</gene>
<reference evidence="1 2" key="1">
    <citation type="submission" date="2024-01" db="EMBL/GenBank/DDBJ databases">
        <title>The genomes of 5 underutilized Papilionoideae crops provide insights into root nodulation and disease resistanc.</title>
        <authorList>
            <person name="Jiang F."/>
        </authorList>
    </citation>
    <scope>NUCLEOTIDE SEQUENCE [LARGE SCALE GENOMIC DNA]</scope>
    <source>
        <strain evidence="1">LVBAO_FW01</strain>
        <tissue evidence="1">Leaves</tissue>
    </source>
</reference>
<organism evidence="1 2">
    <name type="scientific">Canavalia gladiata</name>
    <name type="common">Sword bean</name>
    <name type="synonym">Dolichos gladiatus</name>
    <dbReference type="NCBI Taxonomy" id="3824"/>
    <lineage>
        <taxon>Eukaryota</taxon>
        <taxon>Viridiplantae</taxon>
        <taxon>Streptophyta</taxon>
        <taxon>Embryophyta</taxon>
        <taxon>Tracheophyta</taxon>
        <taxon>Spermatophyta</taxon>
        <taxon>Magnoliopsida</taxon>
        <taxon>eudicotyledons</taxon>
        <taxon>Gunneridae</taxon>
        <taxon>Pentapetalae</taxon>
        <taxon>rosids</taxon>
        <taxon>fabids</taxon>
        <taxon>Fabales</taxon>
        <taxon>Fabaceae</taxon>
        <taxon>Papilionoideae</taxon>
        <taxon>50 kb inversion clade</taxon>
        <taxon>NPAAA clade</taxon>
        <taxon>indigoferoid/millettioid clade</taxon>
        <taxon>Phaseoleae</taxon>
        <taxon>Canavalia</taxon>
    </lineage>
</organism>
<name>A0AAN9MC35_CANGL</name>
<dbReference type="PANTHER" id="PTHR33070:SF129">
    <property type="entry name" value="DUF241 DOMAIN PROTEIN"/>
    <property type="match status" value="1"/>
</dbReference>
<dbReference type="InterPro" id="IPR004320">
    <property type="entry name" value="BPS1_pln"/>
</dbReference>